<evidence type="ECO:0000256" key="1">
    <source>
        <dbReference type="SAM" id="MobiDB-lite"/>
    </source>
</evidence>
<protein>
    <submittedName>
        <fullName evidence="2">Uncharacterized protein</fullName>
    </submittedName>
</protein>
<reference evidence="2" key="1">
    <citation type="submission" date="2022-01" db="EMBL/GenBank/DDBJ databases">
        <authorList>
            <person name="King R."/>
        </authorList>
    </citation>
    <scope>NUCLEOTIDE SEQUENCE</scope>
</reference>
<feature type="compositionally biased region" description="Polar residues" evidence="1">
    <location>
        <begin position="10"/>
        <end position="24"/>
    </location>
</feature>
<name>A0A9P0HAT4_NEZVI</name>
<dbReference type="AlphaFoldDB" id="A0A9P0HAT4"/>
<gene>
    <name evidence="2" type="ORF">NEZAVI_LOCUS8110</name>
</gene>
<proteinExistence type="predicted"/>
<keyword evidence="3" id="KW-1185">Reference proteome</keyword>
<feature type="region of interest" description="Disordered" evidence="1">
    <location>
        <begin position="1"/>
        <end position="24"/>
    </location>
</feature>
<dbReference type="Proteomes" id="UP001152798">
    <property type="component" value="Chromosome 4"/>
</dbReference>
<accession>A0A9P0HAT4</accession>
<dbReference type="EMBL" id="OV725080">
    <property type="protein sequence ID" value="CAH1398464.1"/>
    <property type="molecule type" value="Genomic_DNA"/>
</dbReference>
<evidence type="ECO:0000313" key="2">
    <source>
        <dbReference type="EMBL" id="CAH1398464.1"/>
    </source>
</evidence>
<organism evidence="2 3">
    <name type="scientific">Nezara viridula</name>
    <name type="common">Southern green stink bug</name>
    <name type="synonym">Cimex viridulus</name>
    <dbReference type="NCBI Taxonomy" id="85310"/>
    <lineage>
        <taxon>Eukaryota</taxon>
        <taxon>Metazoa</taxon>
        <taxon>Ecdysozoa</taxon>
        <taxon>Arthropoda</taxon>
        <taxon>Hexapoda</taxon>
        <taxon>Insecta</taxon>
        <taxon>Pterygota</taxon>
        <taxon>Neoptera</taxon>
        <taxon>Paraneoptera</taxon>
        <taxon>Hemiptera</taxon>
        <taxon>Heteroptera</taxon>
        <taxon>Panheteroptera</taxon>
        <taxon>Pentatomomorpha</taxon>
        <taxon>Pentatomoidea</taxon>
        <taxon>Pentatomidae</taxon>
        <taxon>Pentatominae</taxon>
        <taxon>Nezara</taxon>
    </lineage>
</organism>
<evidence type="ECO:0000313" key="3">
    <source>
        <dbReference type="Proteomes" id="UP001152798"/>
    </source>
</evidence>
<sequence>MLKNAGQVGNLKSSPRVSTPRTVMNIPTNIKRNVKNTMPAFEWFNLIRNCKDIPKMLTFFISSLLLKKCHKIARPKLSNYYNNLNI</sequence>